<organism evidence="1 2">
    <name type="scientific">Paenibacillus hunanensis</name>
    <dbReference type="NCBI Taxonomy" id="539262"/>
    <lineage>
        <taxon>Bacteria</taxon>
        <taxon>Bacillati</taxon>
        <taxon>Bacillota</taxon>
        <taxon>Bacilli</taxon>
        <taxon>Bacillales</taxon>
        <taxon>Paenibacillaceae</taxon>
        <taxon>Paenibacillus</taxon>
    </lineage>
</organism>
<keyword evidence="2" id="KW-1185">Reference proteome</keyword>
<gene>
    <name evidence="1" type="ORF">JOC58_002890</name>
</gene>
<evidence type="ECO:0000313" key="2">
    <source>
        <dbReference type="Proteomes" id="UP001185028"/>
    </source>
</evidence>
<reference evidence="1 2" key="1">
    <citation type="submission" date="2023-07" db="EMBL/GenBank/DDBJ databases">
        <title>Genomic Encyclopedia of Type Strains, Phase IV (KMG-IV): sequencing the most valuable type-strain genomes for metagenomic binning, comparative biology and taxonomic classification.</title>
        <authorList>
            <person name="Goeker M."/>
        </authorList>
    </citation>
    <scope>NUCLEOTIDE SEQUENCE [LARGE SCALE GENOMIC DNA]</scope>
    <source>
        <strain evidence="1 2">DSM 22170</strain>
    </source>
</reference>
<evidence type="ECO:0000313" key="1">
    <source>
        <dbReference type="EMBL" id="MDR6244992.1"/>
    </source>
</evidence>
<protein>
    <submittedName>
        <fullName evidence="1">Uncharacterized protein</fullName>
    </submittedName>
</protein>
<dbReference type="EMBL" id="JAVDQH010000011">
    <property type="protein sequence ID" value="MDR6244992.1"/>
    <property type="molecule type" value="Genomic_DNA"/>
</dbReference>
<proteinExistence type="predicted"/>
<accession>A0ABU1J323</accession>
<comment type="caution">
    <text evidence="1">The sequence shown here is derived from an EMBL/GenBank/DDBJ whole genome shotgun (WGS) entry which is preliminary data.</text>
</comment>
<dbReference type="Proteomes" id="UP001185028">
    <property type="component" value="Unassembled WGS sequence"/>
</dbReference>
<name>A0ABU1J323_9BACL</name>
<sequence>MRAGDRLYESGYLTHGIVLEWLVNDTELPDVC</sequence>